<reference evidence="3 4" key="1">
    <citation type="submission" date="2020-04" db="EMBL/GenBank/DDBJ databases">
        <authorList>
            <person name="Laetsch R D."/>
            <person name="Stevens L."/>
            <person name="Kumar S."/>
            <person name="Blaxter L. M."/>
        </authorList>
    </citation>
    <scope>NUCLEOTIDE SEQUENCE [LARGE SCALE GENOMIC DNA]</scope>
</reference>
<evidence type="ECO:0000256" key="2">
    <source>
        <dbReference type="SAM" id="MobiDB-lite"/>
    </source>
</evidence>
<feature type="region of interest" description="Disordered" evidence="2">
    <location>
        <begin position="119"/>
        <end position="155"/>
    </location>
</feature>
<name>A0A8S1EPG3_9PELO</name>
<sequence>MNIPNPTLKNNKEKDSFTVYEEASVEETQQRSDVACQTQIRFESCQVQTNDSAIPTEMSEEEDELISYWNRVLSQNGSEIERIKKLNDELENEIARAKRELNDKKDIYNRIFAKAARRLDNRNRSSSASSSFSSKSSEDDSPYANEPDDPIIVKT</sequence>
<evidence type="ECO:0000256" key="1">
    <source>
        <dbReference type="SAM" id="Coils"/>
    </source>
</evidence>
<keyword evidence="4" id="KW-1185">Reference proteome</keyword>
<gene>
    <name evidence="3" type="ORF">CBOVIS_LOCUS5529</name>
</gene>
<proteinExistence type="predicted"/>
<keyword evidence="1" id="KW-0175">Coiled coil</keyword>
<evidence type="ECO:0000313" key="4">
    <source>
        <dbReference type="Proteomes" id="UP000494206"/>
    </source>
</evidence>
<feature type="coiled-coil region" evidence="1">
    <location>
        <begin position="73"/>
        <end position="107"/>
    </location>
</feature>
<organism evidence="3 4">
    <name type="scientific">Caenorhabditis bovis</name>
    <dbReference type="NCBI Taxonomy" id="2654633"/>
    <lineage>
        <taxon>Eukaryota</taxon>
        <taxon>Metazoa</taxon>
        <taxon>Ecdysozoa</taxon>
        <taxon>Nematoda</taxon>
        <taxon>Chromadorea</taxon>
        <taxon>Rhabditida</taxon>
        <taxon>Rhabditina</taxon>
        <taxon>Rhabditomorpha</taxon>
        <taxon>Rhabditoidea</taxon>
        <taxon>Rhabditidae</taxon>
        <taxon>Peloderinae</taxon>
        <taxon>Caenorhabditis</taxon>
    </lineage>
</organism>
<evidence type="ECO:0000313" key="3">
    <source>
        <dbReference type="EMBL" id="CAB3403003.1"/>
    </source>
</evidence>
<dbReference type="OrthoDB" id="5853130at2759"/>
<comment type="caution">
    <text evidence="3">The sequence shown here is derived from an EMBL/GenBank/DDBJ whole genome shotgun (WGS) entry which is preliminary data.</text>
</comment>
<feature type="compositionally biased region" description="Low complexity" evidence="2">
    <location>
        <begin position="125"/>
        <end position="135"/>
    </location>
</feature>
<dbReference type="AlphaFoldDB" id="A0A8S1EPG3"/>
<dbReference type="Proteomes" id="UP000494206">
    <property type="component" value="Unassembled WGS sequence"/>
</dbReference>
<dbReference type="EMBL" id="CADEPM010000003">
    <property type="protein sequence ID" value="CAB3403003.1"/>
    <property type="molecule type" value="Genomic_DNA"/>
</dbReference>
<accession>A0A8S1EPG3</accession>
<protein>
    <submittedName>
        <fullName evidence="3">Uncharacterized protein</fullName>
    </submittedName>
</protein>